<dbReference type="InterPro" id="IPR019395">
    <property type="entry name" value="Transmembrane_161A/B"/>
</dbReference>
<dbReference type="PANTHER" id="PTHR13624:SF6">
    <property type="entry name" value="EMEI"/>
    <property type="match status" value="1"/>
</dbReference>
<dbReference type="AlphaFoldDB" id="T1HAA7"/>
<dbReference type="HOGENOM" id="CLU_027277_0_0_1"/>
<comment type="subcellular location">
    <subcellularLocation>
        <location evidence="1">Membrane</location>
        <topology evidence="1">Multi-pass membrane protein</topology>
    </subcellularLocation>
</comment>
<protein>
    <submittedName>
        <fullName evidence="7">Uncharacterized protein</fullName>
    </submittedName>
</protein>
<keyword evidence="4" id="KW-1133">Transmembrane helix</keyword>
<keyword evidence="5" id="KW-0472">Membrane</keyword>
<dbReference type="FunCoup" id="T1HAA7">
    <property type="interactions" value="234"/>
</dbReference>
<organism evidence="7 8">
    <name type="scientific">Rhodnius prolixus</name>
    <name type="common">Triatomid bug</name>
    <dbReference type="NCBI Taxonomy" id="13249"/>
    <lineage>
        <taxon>Eukaryota</taxon>
        <taxon>Metazoa</taxon>
        <taxon>Ecdysozoa</taxon>
        <taxon>Arthropoda</taxon>
        <taxon>Hexapoda</taxon>
        <taxon>Insecta</taxon>
        <taxon>Pterygota</taxon>
        <taxon>Neoptera</taxon>
        <taxon>Paraneoptera</taxon>
        <taxon>Hemiptera</taxon>
        <taxon>Heteroptera</taxon>
        <taxon>Panheteroptera</taxon>
        <taxon>Cimicomorpha</taxon>
        <taxon>Reduviidae</taxon>
        <taxon>Triatominae</taxon>
        <taxon>Rhodnius</taxon>
    </lineage>
</organism>
<dbReference type="GO" id="GO:0016020">
    <property type="term" value="C:membrane"/>
    <property type="evidence" value="ECO:0007669"/>
    <property type="project" value="UniProtKB-SubCell"/>
</dbReference>
<name>T1HAA7_RHOPR</name>
<evidence type="ECO:0000256" key="1">
    <source>
        <dbReference type="ARBA" id="ARBA00004141"/>
    </source>
</evidence>
<evidence type="ECO:0000256" key="2">
    <source>
        <dbReference type="ARBA" id="ARBA00009706"/>
    </source>
</evidence>
<dbReference type="Pfam" id="PF10268">
    <property type="entry name" value="Tmemb_161AB"/>
    <property type="match status" value="2"/>
</dbReference>
<dbReference type="eggNOG" id="KOG3978">
    <property type="taxonomic scope" value="Eukaryota"/>
</dbReference>
<keyword evidence="8" id="KW-1185">Reference proteome</keyword>
<evidence type="ECO:0000256" key="4">
    <source>
        <dbReference type="ARBA" id="ARBA00022989"/>
    </source>
</evidence>
<proteinExistence type="inferred from homology"/>
<dbReference type="Proteomes" id="UP000015103">
    <property type="component" value="Unassembled WGS sequence"/>
</dbReference>
<keyword evidence="6" id="KW-0325">Glycoprotein</keyword>
<dbReference type="PANTHER" id="PTHR13624">
    <property type="entry name" value="RE42071P"/>
    <property type="match status" value="1"/>
</dbReference>
<dbReference type="EMBL" id="ACPB03020694">
    <property type="status" value="NOT_ANNOTATED_CDS"/>
    <property type="molecule type" value="Genomic_DNA"/>
</dbReference>
<dbReference type="OMA" id="GKSKKDX"/>
<sequence length="397" mass="45513">MALLGYQLVITLVMVSVIQKLGKHYSLARWFLCSTGLVRYLYPTDDELRSLAGIPREKTKGKKDKRHYENGAAKSVFHVPRNLDLQLESAKVSILDVVHLRYYSEYQMLMDFSVKILLSLTVQYFTGEESIGERSTVIVTFFAYLVLSMAILLIDEKTLETGLEEAYGSFNASAHVFLEKHGLTITSEYCNERKIMSLILNVSFITPFMLVLLWLKPVTKHYLTVRIFSGMEKPLLTESAFDSLRLILVIVVVIFRLILMPLYLQAYLNIAEMRIQEQKKEAGRITNKDLQKKVAAVFYYMCVVALQYLAPMFLCLFFSLLYKTLGEYQWTGILNFKESLEEECPISGKRPTTATPLGEEDTVLRTAQEFTLAFASLKQVGKYGHLEVDHLMDLPFF</sequence>
<comment type="similarity">
    <text evidence="2">Belongs to the TMEM161 family.</text>
</comment>
<evidence type="ECO:0000256" key="6">
    <source>
        <dbReference type="ARBA" id="ARBA00023180"/>
    </source>
</evidence>
<dbReference type="VEuPathDB" id="VectorBase:RPRC000964"/>
<evidence type="ECO:0000256" key="3">
    <source>
        <dbReference type="ARBA" id="ARBA00022692"/>
    </source>
</evidence>
<keyword evidence="3" id="KW-0812">Transmembrane</keyword>
<evidence type="ECO:0000256" key="5">
    <source>
        <dbReference type="ARBA" id="ARBA00023136"/>
    </source>
</evidence>
<dbReference type="EnsemblMetazoa" id="RPRC000964-RA">
    <property type="protein sequence ID" value="RPRC000964-PA"/>
    <property type="gene ID" value="RPRC000964"/>
</dbReference>
<evidence type="ECO:0000313" key="7">
    <source>
        <dbReference type="EnsemblMetazoa" id="RPRC000964-PA"/>
    </source>
</evidence>
<evidence type="ECO:0000313" key="8">
    <source>
        <dbReference type="Proteomes" id="UP000015103"/>
    </source>
</evidence>
<reference evidence="7" key="1">
    <citation type="submission" date="2015-05" db="UniProtKB">
        <authorList>
            <consortium name="EnsemblMetazoa"/>
        </authorList>
    </citation>
    <scope>IDENTIFICATION</scope>
</reference>
<dbReference type="InParanoid" id="T1HAA7"/>
<accession>T1HAA7</accession>